<dbReference type="PANTHER" id="PTHR24273:SF32">
    <property type="entry name" value="HYALIN"/>
    <property type="match status" value="1"/>
</dbReference>
<feature type="signal peptide" evidence="1">
    <location>
        <begin position="1"/>
        <end position="26"/>
    </location>
</feature>
<evidence type="ECO:0000313" key="3">
    <source>
        <dbReference type="EMBL" id="KAB7730925.1"/>
    </source>
</evidence>
<dbReference type="InterPro" id="IPR026444">
    <property type="entry name" value="Secre_tail"/>
</dbReference>
<dbReference type="PROSITE" id="PS50268">
    <property type="entry name" value="CADHERIN_2"/>
    <property type="match status" value="1"/>
</dbReference>
<dbReference type="PANTHER" id="PTHR24273">
    <property type="entry name" value="FI04643P-RELATED"/>
    <property type="match status" value="1"/>
</dbReference>
<dbReference type="Pfam" id="PF05345">
    <property type="entry name" value="He_PIG"/>
    <property type="match status" value="15"/>
</dbReference>
<dbReference type="InterPro" id="IPR006644">
    <property type="entry name" value="Cadg"/>
</dbReference>
<protein>
    <submittedName>
        <fullName evidence="3">T9SS type A sorting domain-containing protein</fullName>
    </submittedName>
</protein>
<dbReference type="EMBL" id="WELI01000003">
    <property type="protein sequence ID" value="KAB7730925.1"/>
    <property type="molecule type" value="Genomic_DNA"/>
</dbReference>
<feature type="chain" id="PRO_5029734207" evidence="1">
    <location>
        <begin position="27"/>
        <end position="2074"/>
    </location>
</feature>
<dbReference type="Proteomes" id="UP000488299">
    <property type="component" value="Unassembled WGS sequence"/>
</dbReference>
<dbReference type="SUPFAM" id="SSF49313">
    <property type="entry name" value="Cadherin-like"/>
    <property type="match status" value="15"/>
</dbReference>
<dbReference type="SMART" id="SM00736">
    <property type="entry name" value="CADG"/>
    <property type="match status" value="15"/>
</dbReference>
<gene>
    <name evidence="3" type="ORF">F5984_08810</name>
</gene>
<keyword evidence="1" id="KW-0732">Signal</keyword>
<dbReference type="GO" id="GO:0016020">
    <property type="term" value="C:membrane"/>
    <property type="evidence" value="ECO:0007669"/>
    <property type="project" value="InterPro"/>
</dbReference>
<keyword evidence="4" id="KW-1185">Reference proteome</keyword>
<dbReference type="InterPro" id="IPR002126">
    <property type="entry name" value="Cadherin-like_dom"/>
</dbReference>
<comment type="caution">
    <text evidence="3">The sequence shown here is derived from an EMBL/GenBank/DDBJ whole genome shotgun (WGS) entry which is preliminary data.</text>
</comment>
<proteinExistence type="predicted"/>
<accession>A0A7J5TZV2</accession>
<evidence type="ECO:0000313" key="4">
    <source>
        <dbReference type="Proteomes" id="UP000488299"/>
    </source>
</evidence>
<dbReference type="InterPro" id="IPR015919">
    <property type="entry name" value="Cadherin-like_sf"/>
</dbReference>
<evidence type="ECO:0000256" key="1">
    <source>
        <dbReference type="SAM" id="SignalP"/>
    </source>
</evidence>
<sequence length="2074" mass="206317">MTKTLRRTTQLICWLVLLLSITMAKAQITGGVEVLGIGVPIGTTSSTVTQNFDALDNGVTVSAAGLLGNVQGTYTNRTLVFASTGAPNILGAVPTGGAYSFGTNSDRALGSNANLLNSAVGLVPIRYGILFQNSTGAPVSSLQVTYTGEQWYQDGDGAAQSLTAAYARFDEGAFSTIGGLLTGVLNLLNDLPIVSTIPYTQVPGLTFTSLQNGGTAGVLNGNAAANRTTLTSTITFGTPLAPGEYVLLRWTDLNDAENGALDVIDTDHSLAIDDLRVVANVVNNNPVANQGAITNPQTATVGVAFSTTTAGAFTDPDNQTLTYSATGLPASFSINPTTGVITGTAATTVGSPFSVSVIATDPFGGSASVGFTLNVVNPPNQPPVVVNGGIPSPQSATVGIGFSTTTAGAFSDPDGGTLAYSAAGLPGGLSINPTTGVISGTPTASGTFNVTVTANDGQGGSVNTGFQLNVAPNGAPSVTSPGDQSLTLNTPASFTVVATDPEGGTLTYAATGLPANLTINPNTGVVTGTPSQTGVFPVTVTVTDPQGTTSSVSFNVTVNPQVTPNQPPVVVNGGIPSPQSATVGIGFSTTTAGAFSDPDGGTLAYSAAGLPGGLNINPTTGVISGTPTASGTFNVTVTANDGQGGSVNAGFQLNVAPANQPPVLVNGGIPSPQSATVGIGFSTTTAAAFSDPDGGTLAYSAAGLPAGLSINPTTGVISGTPTASGTFNVTVTANDGQGGSVSAGFQLNVSPANQPPVVVNGGIPSPQSATVGIGFSTTTAAAFSDPDGGTLTYAAAGLPAGLSINPTTGVISGTPTTSGTFNVTVTANDGQGGSVSTGFQLNVAPNGAPSVTSPGDQSLTLNTPASFTVVATDPEGGTLTYAATGLPANLTINPNTGVVTGTPSQTGVFPVTVTVTDPQGTTSSVSFNVTVNPQVTPNQPPVVVNGGIPSPQSATVGIGFSTTTAGAFSDPDGGTLAYSAAGLPGGLSINPTTGVISGTPTASGTFNVTVTANDGQGGSVSTGFQLNVAPANQPPTLVGLGIASPQSGTVGVPFTSTISNAFSDSDGGTLTFTAMGLPAGLAISPTGVISGTPTVSGSFNVTVTTNDGQGGTVSDDFVLNVSPAAGNQPPTLVGLGITSPQSGTVGVPFTSTVSGAFSDSDGGTLTFTAMGLPAGLAISPTGVISGTPTVSGSFNVTVTANDGQGGTVSDDFVLNISPSGAPVVASPGDQSLTLNTPASFTVVATDPEGGTLTYAATGLPAGLTINPNTGVVSGTPSQTGVFPVTVTVTDPVGTTSSVSFNLTVNPQVTPNMPPMLSGTPLASPQSATVGVGFSTNTAQAFVDPEMQPLTYSATGLPVGININPSSGVISGNPSMSGTFGVTVIASDPQGASVSAGFTLNVSPAAPVSTTPLAVTVLSYNCVTGAIVFGRLGGDPNRPVEYMAIGVKGYSTDPSGIIEAAVRADANNTSITVMARYVGDPASQVVFVFNFRAFCSTGQPTNQSPVYNGGLANQVGTVGVPFTYTFPSNAFMDPEGQALTYTAAGLPAGLNINGTTISGTPSVSGTFGVVITARDPQGATATGNFQIQISPASNGTGVTGPLAATVLSYNCTTGAIVFGRVGGDPNRQVEYMAIGVKGYSTDPSGIIEAAVRADANNTSITVMARYVGDPASQVVFVFDFRAFCSGGQPTNQSPVNNGGLTNQVGTVGVPFTYTFPANTFSDPEGQTLTYTAAGLPAGLSINGTTISGTPSQSGTFGVVITARDPQGATATGNFQILINPAGGGSGAPIVNGTIPNQTATVGVPFGYTVPANTFTDPQGQSLTLTASGMPRGLLFNNGVFSGVPTQQGSFQITVIARDPDGNTASTTFTLTVNPSDQCGSDPTTIGQPLQLLEPTYNCQTGTIKFNVRGGNGTVIEFAAIGITPFQQNCFETMDTEVAQDVRNDKPNVEPFTILARQNGTTVSYSWDARAYCRPGGTGNPGSARMSVLEPMGNLNITVFGNPTSADAVEFEVTGAEGKPLMLRLSDAQGKPMGEQRLEKAGAANRFVMPLGKSAGIYLLQVSTPNQVQTVKVVRQ</sequence>
<dbReference type="GO" id="GO:0007156">
    <property type="term" value="P:homophilic cell adhesion via plasma membrane adhesion molecules"/>
    <property type="evidence" value="ECO:0007669"/>
    <property type="project" value="InterPro"/>
</dbReference>
<reference evidence="3 4" key="1">
    <citation type="submission" date="2019-10" db="EMBL/GenBank/DDBJ databases">
        <title>Rudanella paleaurantiibacter sp. nov., isolated from sludge.</title>
        <authorList>
            <person name="Xu S.Q."/>
        </authorList>
    </citation>
    <scope>NUCLEOTIDE SEQUENCE [LARGE SCALE GENOMIC DNA]</scope>
    <source>
        <strain evidence="3 4">HX-22-17</strain>
    </source>
</reference>
<feature type="domain" description="Cadherin" evidence="2">
    <location>
        <begin position="314"/>
        <end position="385"/>
    </location>
</feature>
<dbReference type="Gene3D" id="2.60.40.10">
    <property type="entry name" value="Immunoglobulins"/>
    <property type="match status" value="15"/>
</dbReference>
<dbReference type="NCBIfam" id="TIGR04183">
    <property type="entry name" value="Por_Secre_tail"/>
    <property type="match status" value="1"/>
</dbReference>
<dbReference type="InterPro" id="IPR013783">
    <property type="entry name" value="Ig-like_fold"/>
</dbReference>
<dbReference type="GO" id="GO:0005509">
    <property type="term" value="F:calcium ion binding"/>
    <property type="evidence" value="ECO:0007669"/>
    <property type="project" value="InterPro"/>
</dbReference>
<evidence type="ECO:0000259" key="2">
    <source>
        <dbReference type="PROSITE" id="PS50268"/>
    </source>
</evidence>
<organism evidence="3 4">
    <name type="scientific">Rudanella paleaurantiibacter</name>
    <dbReference type="NCBI Taxonomy" id="2614655"/>
    <lineage>
        <taxon>Bacteria</taxon>
        <taxon>Pseudomonadati</taxon>
        <taxon>Bacteroidota</taxon>
        <taxon>Cytophagia</taxon>
        <taxon>Cytophagales</taxon>
        <taxon>Cytophagaceae</taxon>
        <taxon>Rudanella</taxon>
    </lineage>
</organism>
<name>A0A7J5TZV2_9BACT</name>